<organism evidence="3 4">
    <name type="scientific">Amphritea japonica ATCC BAA-1530</name>
    <dbReference type="NCBI Taxonomy" id="1278309"/>
    <lineage>
        <taxon>Bacteria</taxon>
        <taxon>Pseudomonadati</taxon>
        <taxon>Pseudomonadota</taxon>
        <taxon>Gammaproteobacteria</taxon>
        <taxon>Oceanospirillales</taxon>
        <taxon>Oceanospirillaceae</taxon>
        <taxon>Amphritea</taxon>
    </lineage>
</organism>
<dbReference type="PIRSF" id="PIRSF004633">
    <property type="entry name" value="UCP_PLP_oxd"/>
    <property type="match status" value="1"/>
</dbReference>
<dbReference type="SUPFAM" id="SSF50475">
    <property type="entry name" value="FMN-binding split barrel"/>
    <property type="match status" value="1"/>
</dbReference>
<dbReference type="InterPro" id="IPR014419">
    <property type="entry name" value="HutZ"/>
</dbReference>
<dbReference type="Pfam" id="PF01243">
    <property type="entry name" value="PNPOx_N"/>
    <property type="match status" value="1"/>
</dbReference>
<dbReference type="Gene3D" id="2.30.110.10">
    <property type="entry name" value="Electron Transport, Fmn-binding Protein, Chain A"/>
    <property type="match status" value="1"/>
</dbReference>
<evidence type="ECO:0000313" key="4">
    <source>
        <dbReference type="Proteomes" id="UP000595663"/>
    </source>
</evidence>
<dbReference type="GO" id="GO:0070967">
    <property type="term" value="F:coenzyme F420 binding"/>
    <property type="evidence" value="ECO:0007669"/>
    <property type="project" value="TreeGrafter"/>
</dbReference>
<protein>
    <recommendedName>
        <fullName evidence="2">Pyridoxamine 5'-phosphate oxidase N-terminal domain-containing protein</fullName>
    </recommendedName>
</protein>
<dbReference type="KEGG" id="ajp:AMJAP_0959"/>
<evidence type="ECO:0000259" key="2">
    <source>
        <dbReference type="Pfam" id="PF01243"/>
    </source>
</evidence>
<dbReference type="AlphaFoldDB" id="A0A7R6PCG3"/>
<dbReference type="GO" id="GO:0016627">
    <property type="term" value="F:oxidoreductase activity, acting on the CH-CH group of donors"/>
    <property type="evidence" value="ECO:0007669"/>
    <property type="project" value="TreeGrafter"/>
</dbReference>
<dbReference type="InterPro" id="IPR052019">
    <property type="entry name" value="F420H2_bilvrd_red/Heme_oxyg"/>
</dbReference>
<keyword evidence="4" id="KW-1185">Reference proteome</keyword>
<sequence length="166" mass="18877">MSRKEELLVPGQADLELRQILERCKTLQLATMGSEGPEASYAPFLLHEDALYIFVSQLASHTKNLINASVVGVMLIEDEAESRNLFARNRVALQCVVSEIQTDAESYEQVMLLYRQRHGATVDLLRTLPDFRLFRLDPEKGRLVLGFGRAFRINLPDFRLEAIEAQ</sequence>
<keyword evidence="1" id="KW-0560">Oxidoreductase</keyword>
<evidence type="ECO:0000256" key="1">
    <source>
        <dbReference type="ARBA" id="ARBA00023002"/>
    </source>
</evidence>
<reference evidence="3 4" key="1">
    <citation type="journal article" date="2008" name="Int. J. Syst. Evol. Microbiol.">
        <title>Amphritea japonica sp. nov. and Amphritea balenae sp. nov., isolated from the sediment adjacent to sperm whale carcasses off Kagoshima, Japan.</title>
        <authorList>
            <person name="Miyazaki M."/>
            <person name="Nogi Y."/>
            <person name="Fujiwara Y."/>
            <person name="Kawato M."/>
            <person name="Nagahama T."/>
            <person name="Kubokawa K."/>
            <person name="Horikoshi K."/>
        </authorList>
    </citation>
    <scope>NUCLEOTIDE SEQUENCE [LARGE SCALE GENOMIC DNA]</scope>
    <source>
        <strain evidence="3 4">ATCC BAA-1530</strain>
    </source>
</reference>
<proteinExistence type="predicted"/>
<dbReference type="GO" id="GO:0005829">
    <property type="term" value="C:cytosol"/>
    <property type="evidence" value="ECO:0007669"/>
    <property type="project" value="TreeGrafter"/>
</dbReference>
<name>A0A7R6PCG3_9GAMM</name>
<dbReference type="InterPro" id="IPR012349">
    <property type="entry name" value="Split_barrel_FMN-bd"/>
</dbReference>
<feature type="domain" description="Pyridoxamine 5'-phosphate oxidase N-terminal" evidence="2">
    <location>
        <begin position="16"/>
        <end position="144"/>
    </location>
</feature>
<dbReference type="OrthoDB" id="5345368at2"/>
<dbReference type="PANTHER" id="PTHR35176">
    <property type="entry name" value="HEME OXYGENASE HI_0854-RELATED"/>
    <property type="match status" value="1"/>
</dbReference>
<dbReference type="InterPro" id="IPR011576">
    <property type="entry name" value="Pyridox_Oxase_N"/>
</dbReference>
<gene>
    <name evidence="3" type="ORF">AMJAP_0959</name>
</gene>
<accession>A0A7R6PCG3</accession>
<dbReference type="Proteomes" id="UP000595663">
    <property type="component" value="Chromosome"/>
</dbReference>
<dbReference type="PANTHER" id="PTHR35176:SF6">
    <property type="entry name" value="HEME OXYGENASE HI_0854-RELATED"/>
    <property type="match status" value="1"/>
</dbReference>
<evidence type="ECO:0000313" key="3">
    <source>
        <dbReference type="EMBL" id="BBB25556.1"/>
    </source>
</evidence>
<dbReference type="EMBL" id="AP014545">
    <property type="protein sequence ID" value="BBB25556.1"/>
    <property type="molecule type" value="Genomic_DNA"/>
</dbReference>
<dbReference type="RefSeq" id="WP_019621973.1">
    <property type="nucleotide sequence ID" value="NZ_AP014545.1"/>
</dbReference>